<comment type="caution">
    <text evidence="2">The sequence shown here is derived from an EMBL/GenBank/DDBJ whole genome shotgun (WGS) entry which is preliminary data.</text>
</comment>
<protein>
    <submittedName>
        <fullName evidence="2">Uncharacterized protein</fullName>
    </submittedName>
</protein>
<feature type="chain" id="PRO_5017199303" evidence="1">
    <location>
        <begin position="29"/>
        <end position="168"/>
    </location>
</feature>
<organism evidence="2 3">
    <name type="scientific">Peribacillus asahii</name>
    <dbReference type="NCBI Taxonomy" id="228899"/>
    <lineage>
        <taxon>Bacteria</taxon>
        <taxon>Bacillati</taxon>
        <taxon>Bacillota</taxon>
        <taxon>Bacilli</taxon>
        <taxon>Bacillales</taxon>
        <taxon>Bacillaceae</taxon>
        <taxon>Peribacillus</taxon>
    </lineage>
</organism>
<keyword evidence="3" id="KW-1185">Reference proteome</keyword>
<evidence type="ECO:0000313" key="3">
    <source>
        <dbReference type="Proteomes" id="UP000266016"/>
    </source>
</evidence>
<evidence type="ECO:0000256" key="1">
    <source>
        <dbReference type="SAM" id="SignalP"/>
    </source>
</evidence>
<dbReference type="EMBL" id="QWVS01000026">
    <property type="protein sequence ID" value="RID84341.1"/>
    <property type="molecule type" value="Genomic_DNA"/>
</dbReference>
<accession>A0A398B424</accession>
<dbReference type="RefSeq" id="WP_119117841.1">
    <property type="nucleotide sequence ID" value="NZ_QWVS01000026.1"/>
</dbReference>
<proteinExistence type="predicted"/>
<reference evidence="2 3" key="1">
    <citation type="submission" date="2018-08" db="EMBL/GenBank/DDBJ databases">
        <title>Bacillus jemisoniae sp. nov., Bacillus chryseoplanitiae sp. nov., Bacillus resnikiae sp. nov., and Bacillus frankliniae sp. nov., isolated from Viking spacecraft and associated surfaces.</title>
        <authorList>
            <person name="Seuylemezian A."/>
            <person name="Vaishampayan P."/>
        </authorList>
    </citation>
    <scope>NUCLEOTIDE SEQUENCE [LARGE SCALE GENOMIC DNA]</scope>
    <source>
        <strain evidence="2 3">MA001</strain>
    </source>
</reference>
<dbReference type="Proteomes" id="UP000266016">
    <property type="component" value="Unassembled WGS sequence"/>
</dbReference>
<evidence type="ECO:0000313" key="2">
    <source>
        <dbReference type="EMBL" id="RID84341.1"/>
    </source>
</evidence>
<keyword evidence="1" id="KW-0732">Signal</keyword>
<sequence>MKRKLYSYVTALLLTVTALLFYPSQSQALSGNEASYFYWMQSGTPSYQSTSYGSWTSQKGTIVGPGTMKKSYTTKSSFSITGSAGIPVKTVELGLEAGFTKENTLSTSVSRRIPKGKTGVFQTRYQYKTYKVKMAQWVSIDGRKSKTGKTKYVTVKKRTDVQGRIILK</sequence>
<dbReference type="AlphaFoldDB" id="A0A398B424"/>
<gene>
    <name evidence="2" type="ORF">D1953_14135</name>
</gene>
<name>A0A398B424_9BACI</name>
<feature type="signal peptide" evidence="1">
    <location>
        <begin position="1"/>
        <end position="28"/>
    </location>
</feature>